<evidence type="ECO:0000313" key="2">
    <source>
        <dbReference type="EMBL" id="MPM78917.1"/>
    </source>
</evidence>
<gene>
    <name evidence="2" type="ORF">SDC9_125932</name>
</gene>
<evidence type="ECO:0000256" key="1">
    <source>
        <dbReference type="SAM" id="MobiDB-lite"/>
    </source>
</evidence>
<reference evidence="2" key="1">
    <citation type="submission" date="2019-08" db="EMBL/GenBank/DDBJ databases">
        <authorList>
            <person name="Kucharzyk K."/>
            <person name="Murdoch R.W."/>
            <person name="Higgins S."/>
            <person name="Loffler F."/>
        </authorList>
    </citation>
    <scope>NUCLEOTIDE SEQUENCE</scope>
</reference>
<feature type="region of interest" description="Disordered" evidence="1">
    <location>
        <begin position="1"/>
        <end position="122"/>
    </location>
</feature>
<feature type="compositionally biased region" description="Basic and acidic residues" evidence="1">
    <location>
        <begin position="111"/>
        <end position="122"/>
    </location>
</feature>
<accession>A0A645CPT1</accession>
<feature type="compositionally biased region" description="Basic and acidic residues" evidence="1">
    <location>
        <begin position="10"/>
        <end position="36"/>
    </location>
</feature>
<comment type="caution">
    <text evidence="2">The sequence shown here is derived from an EMBL/GenBank/DDBJ whole genome shotgun (WGS) entry which is preliminary data.</text>
</comment>
<feature type="compositionally biased region" description="Basic and acidic residues" evidence="1">
    <location>
        <begin position="60"/>
        <end position="78"/>
    </location>
</feature>
<sequence>MVVADQQEAEDGRQLPEEIDDERVVGGDQAEHRPGEGDEDPTEASEMAGVVPEVAPAVDQDERADPADDQRHQPAEHVEPEDEVEAQFGHPGHGLARIGTGEDLAGLGDRPPGRYGRDDGQHPERLASEFFEQRWREHGCHCVGAEQLYQGALQKAG</sequence>
<name>A0A645CPT1_9ZZZZ</name>
<dbReference type="AlphaFoldDB" id="A0A645CPT1"/>
<protein>
    <submittedName>
        <fullName evidence="2">Uncharacterized protein</fullName>
    </submittedName>
</protein>
<organism evidence="2">
    <name type="scientific">bioreactor metagenome</name>
    <dbReference type="NCBI Taxonomy" id="1076179"/>
    <lineage>
        <taxon>unclassified sequences</taxon>
        <taxon>metagenomes</taxon>
        <taxon>ecological metagenomes</taxon>
    </lineage>
</organism>
<proteinExistence type="predicted"/>
<dbReference type="EMBL" id="VSSQ01028990">
    <property type="protein sequence ID" value="MPM78917.1"/>
    <property type="molecule type" value="Genomic_DNA"/>
</dbReference>